<reference evidence="1 2" key="1">
    <citation type="journal article" date="2013" name="PLoS ONE">
        <title>Assembly-driven community genomics of a hypersaline microbial ecosystem.</title>
        <authorList>
            <person name="Podell S."/>
            <person name="Ugalde J.A."/>
            <person name="Narasingarao P."/>
            <person name="Banfield J.F."/>
            <person name="Heidelberg K.B."/>
            <person name="Allen E.E."/>
        </authorList>
    </citation>
    <scope>NUCLEOTIDE SEQUENCE [LARGE SCALE GENOMIC DNA]</scope>
    <source>
        <strain evidence="2">J07HQW1</strain>
    </source>
</reference>
<dbReference type="HOGENOM" id="CLU_2695683_0_0_2"/>
<sequence>MDPVNYPALLRSGLLAARLVRTALPVSASEFIPTVGTGIPDSADDFPSQAVRSEPLIPVDTRPQSTVRTFCCA</sequence>
<gene>
    <name evidence="1" type="ORF">J07HQW1_03030</name>
</gene>
<dbReference type="STRING" id="1238424.J07HQW1_03030"/>
<evidence type="ECO:0000313" key="1">
    <source>
        <dbReference type="EMBL" id="ERG92977.1"/>
    </source>
</evidence>
<protein>
    <submittedName>
        <fullName evidence="1">Uncharacterized protein</fullName>
    </submittedName>
</protein>
<evidence type="ECO:0000313" key="2">
    <source>
        <dbReference type="Proteomes" id="UP000030649"/>
    </source>
</evidence>
<name>U1PH70_9EURY</name>
<organism evidence="1 2">
    <name type="scientific">Haloquadratum walsbyi J07HQW1</name>
    <dbReference type="NCBI Taxonomy" id="1238424"/>
    <lineage>
        <taxon>Archaea</taxon>
        <taxon>Methanobacteriati</taxon>
        <taxon>Methanobacteriota</taxon>
        <taxon>Stenosarchaea group</taxon>
        <taxon>Halobacteria</taxon>
        <taxon>Halobacteriales</taxon>
        <taxon>Haloferacaceae</taxon>
        <taxon>Haloquadratum</taxon>
    </lineage>
</organism>
<dbReference type="AlphaFoldDB" id="U1PH70"/>
<dbReference type="Proteomes" id="UP000030649">
    <property type="component" value="Unassembled WGS sequence"/>
</dbReference>
<proteinExistence type="predicted"/>
<accession>U1PH70</accession>
<dbReference type="EMBL" id="KE356560">
    <property type="protein sequence ID" value="ERG92977.1"/>
    <property type="molecule type" value="Genomic_DNA"/>
</dbReference>